<sequence>MTPEQHEALLRRVVQNGDWLSAERATRAFAWCEACRAMARGARWLMDWTVAAMRRRIRA</sequence>
<name>A0ABT3NVH4_9PROT</name>
<dbReference type="RefSeq" id="WP_301590128.1">
    <property type="nucleotide sequence ID" value="NZ_JAPFQI010000007.1"/>
</dbReference>
<gene>
    <name evidence="1" type="ORF">OF850_10955</name>
</gene>
<proteinExistence type="predicted"/>
<protein>
    <recommendedName>
        <fullName evidence="3">Zf-HC2 domain-containing protein</fullName>
    </recommendedName>
</protein>
<organism evidence="1 2">
    <name type="scientific">Sabulicella glaciei</name>
    <dbReference type="NCBI Taxonomy" id="2984948"/>
    <lineage>
        <taxon>Bacteria</taxon>
        <taxon>Pseudomonadati</taxon>
        <taxon>Pseudomonadota</taxon>
        <taxon>Alphaproteobacteria</taxon>
        <taxon>Acetobacterales</taxon>
        <taxon>Acetobacteraceae</taxon>
        <taxon>Sabulicella</taxon>
    </lineage>
</organism>
<comment type="caution">
    <text evidence="1">The sequence shown here is derived from an EMBL/GenBank/DDBJ whole genome shotgun (WGS) entry which is preliminary data.</text>
</comment>
<dbReference type="Proteomes" id="UP001526430">
    <property type="component" value="Unassembled WGS sequence"/>
</dbReference>
<keyword evidence="2" id="KW-1185">Reference proteome</keyword>
<accession>A0ABT3NVH4</accession>
<evidence type="ECO:0000313" key="2">
    <source>
        <dbReference type="Proteomes" id="UP001526430"/>
    </source>
</evidence>
<reference evidence="1 2" key="1">
    <citation type="submission" date="2022-10" db="EMBL/GenBank/DDBJ databases">
        <title>Roseococcus glaciei nov., sp. nov., isolated from glacier.</title>
        <authorList>
            <person name="Liu Q."/>
            <person name="Xin Y.-H."/>
        </authorList>
    </citation>
    <scope>NUCLEOTIDE SEQUENCE [LARGE SCALE GENOMIC DNA]</scope>
    <source>
        <strain evidence="1 2">MDT2-1-1</strain>
    </source>
</reference>
<evidence type="ECO:0008006" key="3">
    <source>
        <dbReference type="Google" id="ProtNLM"/>
    </source>
</evidence>
<dbReference type="EMBL" id="JAPFQI010000007">
    <property type="protein sequence ID" value="MCW8086147.1"/>
    <property type="molecule type" value="Genomic_DNA"/>
</dbReference>
<evidence type="ECO:0000313" key="1">
    <source>
        <dbReference type="EMBL" id="MCW8086147.1"/>
    </source>
</evidence>